<dbReference type="InterPro" id="IPR052440">
    <property type="entry name" value="Trans_Reg/Chrom_Remod"/>
</dbReference>
<dbReference type="Proteomes" id="UP001163046">
    <property type="component" value="Unassembled WGS sequence"/>
</dbReference>
<feature type="compositionally biased region" description="Basic and acidic residues" evidence="5">
    <location>
        <begin position="312"/>
        <end position="322"/>
    </location>
</feature>
<evidence type="ECO:0000313" key="7">
    <source>
        <dbReference type="EMBL" id="KAJ7372592.1"/>
    </source>
</evidence>
<keyword evidence="8" id="KW-1185">Reference proteome</keyword>
<feature type="compositionally biased region" description="Polar residues" evidence="5">
    <location>
        <begin position="228"/>
        <end position="240"/>
    </location>
</feature>
<dbReference type="InterPro" id="IPR001965">
    <property type="entry name" value="Znf_PHD"/>
</dbReference>
<dbReference type="GO" id="GO:0008270">
    <property type="term" value="F:zinc ion binding"/>
    <property type="evidence" value="ECO:0007669"/>
    <property type="project" value="UniProtKB-KW"/>
</dbReference>
<keyword evidence="4" id="KW-0862">Zinc</keyword>
<proteinExistence type="predicted"/>
<dbReference type="Gene3D" id="3.30.40.10">
    <property type="entry name" value="Zinc/RING finger domain, C3HC4 (zinc finger)"/>
    <property type="match status" value="1"/>
</dbReference>
<dbReference type="EMBL" id="MU826835">
    <property type="protein sequence ID" value="KAJ7372592.1"/>
    <property type="molecule type" value="Genomic_DNA"/>
</dbReference>
<feature type="compositionally biased region" description="Basic and acidic residues" evidence="5">
    <location>
        <begin position="60"/>
        <end position="73"/>
    </location>
</feature>
<dbReference type="PANTHER" id="PTHR14955">
    <property type="entry name" value="RETINOIC ACID INDUCED 1/TRANSCRIPTION FACTOR 20"/>
    <property type="match status" value="1"/>
</dbReference>
<gene>
    <name evidence="7" type="primary">TCF20</name>
    <name evidence="7" type="ORF">OS493_017863</name>
</gene>
<keyword evidence="1" id="KW-0597">Phosphoprotein</keyword>
<keyword evidence="3" id="KW-0863">Zinc-finger</keyword>
<dbReference type="AlphaFoldDB" id="A0A9W9Z014"/>
<dbReference type="PANTHER" id="PTHR14955:SF4">
    <property type="entry name" value="PHD-TYPE DOMAIN-CONTAINING PROTEIN"/>
    <property type="match status" value="1"/>
</dbReference>
<evidence type="ECO:0000256" key="1">
    <source>
        <dbReference type="ARBA" id="ARBA00022553"/>
    </source>
</evidence>
<dbReference type="InterPro" id="IPR013083">
    <property type="entry name" value="Znf_RING/FYVE/PHD"/>
</dbReference>
<evidence type="ECO:0000256" key="2">
    <source>
        <dbReference type="ARBA" id="ARBA00022723"/>
    </source>
</evidence>
<feature type="compositionally biased region" description="Basic and acidic residues" evidence="5">
    <location>
        <begin position="80"/>
        <end position="93"/>
    </location>
</feature>
<feature type="domain" description="PHD-type" evidence="6">
    <location>
        <begin position="316"/>
        <end position="431"/>
    </location>
</feature>
<feature type="region of interest" description="Disordered" evidence="5">
    <location>
        <begin position="25"/>
        <end position="203"/>
    </location>
</feature>
<comment type="caution">
    <text evidence="7">The sequence shown here is derived from an EMBL/GenBank/DDBJ whole genome shotgun (WGS) entry which is preliminary data.</text>
</comment>
<keyword evidence="2" id="KW-0479">Metal-binding</keyword>
<dbReference type="PROSITE" id="PS51805">
    <property type="entry name" value="EPHD"/>
    <property type="match status" value="1"/>
</dbReference>
<name>A0A9W9Z014_9CNID</name>
<dbReference type="Pfam" id="PF13771">
    <property type="entry name" value="zf-HC5HC2H"/>
    <property type="match status" value="1"/>
</dbReference>
<feature type="region of interest" description="Disordered" evidence="5">
    <location>
        <begin position="225"/>
        <end position="275"/>
    </location>
</feature>
<feature type="region of interest" description="Disordered" evidence="5">
    <location>
        <begin position="312"/>
        <end position="340"/>
    </location>
</feature>
<feature type="compositionally biased region" description="Basic and acidic residues" evidence="5">
    <location>
        <begin position="102"/>
        <end position="127"/>
    </location>
</feature>
<dbReference type="OrthoDB" id="10029243at2759"/>
<evidence type="ECO:0000313" key="8">
    <source>
        <dbReference type="Proteomes" id="UP001163046"/>
    </source>
</evidence>
<feature type="compositionally biased region" description="Low complexity" evidence="5">
    <location>
        <begin position="323"/>
        <end position="337"/>
    </location>
</feature>
<feature type="compositionally biased region" description="Basic and acidic residues" evidence="5">
    <location>
        <begin position="145"/>
        <end position="164"/>
    </location>
</feature>
<sequence length="431" mass="46583">MVAKTTTGQMYLIQGNILVPVQKISSKDDASKQNPQLIVVKTASGQHGEHKLSATAAKGDNGKEASKERKDGKAQAGNSQRDKTSKVSDKERAAVASSSGYKKSDQIVKKSERSPNTKTAVKSDKSPSKMSPAQSGKETQSNKTDSPRGKHSPESKKPDKREEMPSPSQTAPDKLTRGRPTGSKDKQKRKSFVHKAKRTQDAMEVEVVNEQELEGKRKFSKTAIAVQEMSSPSAEATTTIKRPLEVPTVSASAPTKKPKISTSGSPVKHISTRPRGGIDGDSWVCSLCGKRSGSNLLGDLYGPYKTKFSKEKADSSSKEGKLSQKLSSPGRKSSSSSDVQADSESFDVDLWIHRDCGVWSPGVFMLGRTILGLEQAVESAAQHNCTKCSELGATLACFKRGCNKMFHYACARDSGCSFIEDNFTIFCSTHK</sequence>
<dbReference type="SMART" id="SM00249">
    <property type="entry name" value="PHD"/>
    <property type="match status" value="1"/>
</dbReference>
<protein>
    <submittedName>
        <fullName evidence="7">Transcription factor 20</fullName>
    </submittedName>
</protein>
<dbReference type="InterPro" id="IPR034732">
    <property type="entry name" value="EPHD"/>
</dbReference>
<evidence type="ECO:0000256" key="3">
    <source>
        <dbReference type="ARBA" id="ARBA00022771"/>
    </source>
</evidence>
<evidence type="ECO:0000256" key="4">
    <source>
        <dbReference type="ARBA" id="ARBA00022833"/>
    </source>
</evidence>
<dbReference type="GO" id="GO:0005634">
    <property type="term" value="C:nucleus"/>
    <property type="evidence" value="ECO:0007669"/>
    <property type="project" value="TreeGrafter"/>
</dbReference>
<feature type="compositionally biased region" description="Polar residues" evidence="5">
    <location>
        <begin position="128"/>
        <end position="144"/>
    </location>
</feature>
<dbReference type="GO" id="GO:0006357">
    <property type="term" value="P:regulation of transcription by RNA polymerase II"/>
    <property type="evidence" value="ECO:0007669"/>
    <property type="project" value="TreeGrafter"/>
</dbReference>
<organism evidence="7 8">
    <name type="scientific">Desmophyllum pertusum</name>
    <dbReference type="NCBI Taxonomy" id="174260"/>
    <lineage>
        <taxon>Eukaryota</taxon>
        <taxon>Metazoa</taxon>
        <taxon>Cnidaria</taxon>
        <taxon>Anthozoa</taxon>
        <taxon>Hexacorallia</taxon>
        <taxon>Scleractinia</taxon>
        <taxon>Caryophylliina</taxon>
        <taxon>Caryophylliidae</taxon>
        <taxon>Desmophyllum</taxon>
    </lineage>
</organism>
<feature type="compositionally biased region" description="Basic residues" evidence="5">
    <location>
        <begin position="186"/>
        <end position="197"/>
    </location>
</feature>
<evidence type="ECO:0000256" key="5">
    <source>
        <dbReference type="SAM" id="MobiDB-lite"/>
    </source>
</evidence>
<evidence type="ECO:0000259" key="6">
    <source>
        <dbReference type="PROSITE" id="PS51805"/>
    </source>
</evidence>
<reference evidence="7" key="1">
    <citation type="submission" date="2023-01" db="EMBL/GenBank/DDBJ databases">
        <title>Genome assembly of the deep-sea coral Lophelia pertusa.</title>
        <authorList>
            <person name="Herrera S."/>
            <person name="Cordes E."/>
        </authorList>
    </citation>
    <scope>NUCLEOTIDE SEQUENCE</scope>
    <source>
        <strain evidence="7">USNM1676648</strain>
        <tissue evidence="7">Polyp</tissue>
    </source>
</reference>
<accession>A0A9W9Z014</accession>